<reference evidence="9 10" key="1">
    <citation type="journal article" date="2015" name="Antonie Van Leeuwenhoek">
        <title>Oceanobacillus bengalensis sp. nov., a bacterium isolated from seawater of the Bay of Bengal.</title>
        <authorList>
            <person name="Yongchang O."/>
            <person name="Xiang W."/>
            <person name="Wang G."/>
        </authorList>
    </citation>
    <scope>NUCLEOTIDE SEQUENCE [LARGE SCALE GENOMIC DNA]</scope>
    <source>
        <strain evidence="9 10">MCCC 1K00260</strain>
    </source>
</reference>
<evidence type="ECO:0000256" key="2">
    <source>
        <dbReference type="ARBA" id="ARBA00022645"/>
    </source>
</evidence>
<sequence length="310" mass="34461">MLLPERLHKGDRVGIIAPAGPPNLMNLQKAISFFEAFDLKVQYGKHIDKVHGYLAGTDEERLCDFHDMVANPDIKAIFFARGGYGTARIAPYINYQLIKENPKIIWGYSDITYLHTAIRKHSNMITFHGPMAASDLGKEELDERTTFHMWKQLFEPAEVAYTENTFGGSYPLKVIQSGEVEGQLVGGNLSLLVSSIGTPFEIDTKGKLLFIEDIGEEPYRIDSMLNQLKLSGKLSEAAGIIIGDFANAESKLPSSFTVEEVFEDYFSHLCCPVMSGFMIGHCLPHFAIPLGVRAKLSTDNKMLVVEPGVR</sequence>
<dbReference type="OrthoDB" id="9807329at2"/>
<evidence type="ECO:0000256" key="3">
    <source>
        <dbReference type="ARBA" id="ARBA00022670"/>
    </source>
</evidence>
<comment type="similarity">
    <text evidence="1">Belongs to the peptidase S66 family.</text>
</comment>
<evidence type="ECO:0000313" key="10">
    <source>
        <dbReference type="Proteomes" id="UP000281813"/>
    </source>
</evidence>
<dbReference type="PANTHER" id="PTHR30237:SF2">
    <property type="entry name" value="MUREIN TETRAPEPTIDE CARBOXYPEPTIDASE"/>
    <property type="match status" value="1"/>
</dbReference>
<dbReference type="InterPro" id="IPR040449">
    <property type="entry name" value="Peptidase_S66_N"/>
</dbReference>
<proteinExistence type="inferred from homology"/>
<dbReference type="Proteomes" id="UP000281813">
    <property type="component" value="Unassembled WGS sequence"/>
</dbReference>
<dbReference type="GO" id="GO:0004180">
    <property type="term" value="F:carboxypeptidase activity"/>
    <property type="evidence" value="ECO:0007669"/>
    <property type="project" value="UniProtKB-KW"/>
</dbReference>
<keyword evidence="10" id="KW-1185">Reference proteome</keyword>
<dbReference type="GO" id="GO:0008236">
    <property type="term" value="F:serine-type peptidase activity"/>
    <property type="evidence" value="ECO:0007669"/>
    <property type="project" value="UniProtKB-KW"/>
</dbReference>
<dbReference type="InterPro" id="IPR040921">
    <property type="entry name" value="Peptidase_S66C"/>
</dbReference>
<dbReference type="EMBL" id="RBZO01000014">
    <property type="protein sequence ID" value="RKQ15349.1"/>
    <property type="molecule type" value="Genomic_DNA"/>
</dbReference>
<feature type="active site" description="Charge relay system" evidence="6">
    <location>
        <position position="212"/>
    </location>
</feature>
<comment type="caution">
    <text evidence="9">The sequence shown here is derived from an EMBL/GenBank/DDBJ whole genome shotgun (WGS) entry which is preliminary data.</text>
</comment>
<feature type="domain" description="LD-carboxypeptidase C-terminal" evidence="8">
    <location>
        <begin position="181"/>
        <end position="296"/>
    </location>
</feature>
<dbReference type="Pfam" id="PF02016">
    <property type="entry name" value="Peptidase_S66"/>
    <property type="match status" value="1"/>
</dbReference>
<dbReference type="RefSeq" id="WP_121131423.1">
    <property type="nucleotide sequence ID" value="NZ_JBHUFK010000065.1"/>
</dbReference>
<dbReference type="GO" id="GO:0006508">
    <property type="term" value="P:proteolysis"/>
    <property type="evidence" value="ECO:0007669"/>
    <property type="project" value="UniProtKB-KW"/>
</dbReference>
<evidence type="ECO:0000259" key="7">
    <source>
        <dbReference type="Pfam" id="PF02016"/>
    </source>
</evidence>
<dbReference type="CDD" id="cd07025">
    <property type="entry name" value="Peptidase_S66"/>
    <property type="match status" value="1"/>
</dbReference>
<dbReference type="InterPro" id="IPR027461">
    <property type="entry name" value="Carboxypeptidase_A_C_sf"/>
</dbReference>
<name>A0A494YYP2_9BACI</name>
<protein>
    <submittedName>
        <fullName evidence="9">LD-carboxypeptidase</fullName>
    </submittedName>
</protein>
<evidence type="ECO:0000256" key="1">
    <source>
        <dbReference type="ARBA" id="ARBA00010233"/>
    </source>
</evidence>
<keyword evidence="2 9" id="KW-0121">Carboxypeptidase</keyword>
<keyword evidence="5" id="KW-0720">Serine protease</keyword>
<evidence type="ECO:0000256" key="4">
    <source>
        <dbReference type="ARBA" id="ARBA00022801"/>
    </source>
</evidence>
<keyword evidence="4" id="KW-0378">Hydrolase</keyword>
<gene>
    <name evidence="9" type="ORF">D8M05_10135</name>
</gene>
<organism evidence="9 10">
    <name type="scientific">Oceanobacillus bengalensis</name>
    <dbReference type="NCBI Taxonomy" id="1435466"/>
    <lineage>
        <taxon>Bacteria</taxon>
        <taxon>Bacillati</taxon>
        <taxon>Bacillota</taxon>
        <taxon>Bacilli</taxon>
        <taxon>Bacillales</taxon>
        <taxon>Bacillaceae</taxon>
        <taxon>Oceanobacillus</taxon>
    </lineage>
</organism>
<feature type="active site" description="Nucleophile" evidence="6">
    <location>
        <position position="109"/>
    </location>
</feature>
<evidence type="ECO:0000313" key="9">
    <source>
        <dbReference type="EMBL" id="RKQ15349.1"/>
    </source>
</evidence>
<dbReference type="Gene3D" id="3.50.30.60">
    <property type="entry name" value="LD-carboxypeptidase A C-terminal domain-like"/>
    <property type="match status" value="1"/>
</dbReference>
<evidence type="ECO:0000256" key="6">
    <source>
        <dbReference type="PIRSR" id="PIRSR028757-1"/>
    </source>
</evidence>
<evidence type="ECO:0000256" key="5">
    <source>
        <dbReference type="ARBA" id="ARBA00022825"/>
    </source>
</evidence>
<accession>A0A494YYP2</accession>
<evidence type="ECO:0000259" key="8">
    <source>
        <dbReference type="Pfam" id="PF17676"/>
    </source>
</evidence>
<keyword evidence="3" id="KW-0645">Protease</keyword>
<dbReference type="InterPro" id="IPR003507">
    <property type="entry name" value="S66_fam"/>
</dbReference>
<dbReference type="AlphaFoldDB" id="A0A494YYP2"/>
<dbReference type="InterPro" id="IPR029062">
    <property type="entry name" value="Class_I_gatase-like"/>
</dbReference>
<dbReference type="InterPro" id="IPR027478">
    <property type="entry name" value="LdcA_N"/>
</dbReference>
<dbReference type="Pfam" id="PF17676">
    <property type="entry name" value="Peptidase_S66C"/>
    <property type="match status" value="1"/>
</dbReference>
<dbReference type="SUPFAM" id="SSF52317">
    <property type="entry name" value="Class I glutamine amidotransferase-like"/>
    <property type="match status" value="1"/>
</dbReference>
<dbReference type="PANTHER" id="PTHR30237">
    <property type="entry name" value="MURAMOYLTETRAPEPTIDE CARBOXYPEPTIDASE"/>
    <property type="match status" value="1"/>
</dbReference>
<feature type="domain" description="LD-carboxypeptidase N-terminal" evidence="7">
    <location>
        <begin position="13"/>
        <end position="129"/>
    </location>
</feature>
<dbReference type="SUPFAM" id="SSF141986">
    <property type="entry name" value="LD-carboxypeptidase A C-terminal domain-like"/>
    <property type="match status" value="1"/>
</dbReference>
<feature type="active site" description="Charge relay system" evidence="6">
    <location>
        <position position="281"/>
    </location>
</feature>
<dbReference type="Gene3D" id="3.40.50.10740">
    <property type="entry name" value="Class I glutamine amidotransferase-like"/>
    <property type="match status" value="1"/>
</dbReference>
<dbReference type="PIRSF" id="PIRSF028757">
    <property type="entry name" value="LD-carboxypeptidase"/>
    <property type="match status" value="1"/>
</dbReference>